<protein>
    <submittedName>
        <fullName evidence="2">Glyoxylase-like metal-dependent hydrolase (Beta-lactamase superfamily II)</fullName>
    </submittedName>
</protein>
<proteinExistence type="predicted"/>
<dbReference type="RefSeq" id="WP_244679643.1">
    <property type="nucleotide sequence ID" value="NZ_JALIRM010000001.1"/>
</dbReference>
<evidence type="ECO:0000259" key="1">
    <source>
        <dbReference type="SMART" id="SM00849"/>
    </source>
</evidence>
<evidence type="ECO:0000313" key="3">
    <source>
        <dbReference type="Proteomes" id="UP001232343"/>
    </source>
</evidence>
<reference evidence="2 3" key="1">
    <citation type="submission" date="2023-07" db="EMBL/GenBank/DDBJ databases">
        <title>Genomic Encyclopedia of Type Strains, Phase IV (KMG-IV): sequencing the most valuable type-strain genomes for metagenomic binning, comparative biology and taxonomic classification.</title>
        <authorList>
            <person name="Goeker M."/>
        </authorList>
    </citation>
    <scope>NUCLEOTIDE SEQUENCE [LARGE SCALE GENOMIC DNA]</scope>
    <source>
        <strain evidence="2 3">DSM 27848</strain>
    </source>
</reference>
<dbReference type="PANTHER" id="PTHR42951:SF14">
    <property type="entry name" value="METALLO-BETA-LACTAMASE SUPERFAMILY PROTEIN"/>
    <property type="match status" value="1"/>
</dbReference>
<dbReference type="Proteomes" id="UP001232343">
    <property type="component" value="Unassembled WGS sequence"/>
</dbReference>
<dbReference type="Gene3D" id="3.60.15.10">
    <property type="entry name" value="Ribonuclease Z/Hydroxyacylglutathione hydrolase-like"/>
    <property type="match status" value="1"/>
</dbReference>
<dbReference type="InterPro" id="IPR001279">
    <property type="entry name" value="Metallo-B-lactamas"/>
</dbReference>
<dbReference type="SMART" id="SM00849">
    <property type="entry name" value="Lactamase_B"/>
    <property type="match status" value="1"/>
</dbReference>
<dbReference type="InterPro" id="IPR036866">
    <property type="entry name" value="RibonucZ/Hydroxyglut_hydro"/>
</dbReference>
<feature type="domain" description="Metallo-beta-lactamase" evidence="1">
    <location>
        <begin position="15"/>
        <end position="204"/>
    </location>
</feature>
<sequence length="297" mass="33538">MLTKISDSCFYIKGHVNIGYITKNEEGLLIDCGLDKGAAKKIIKILKEHNLPLNYCIITHGHVDHYGGAAQLQKELEIELYSTKLESSFVTNPILEPIYLWNGAMPIKELRNKFLEGEAASIAGFLHEGIQKIGPFLFEVLPFPGHSYGQIGVLIDEILFAADSYFGIDVLKKHKVPFIVDAKETLETLKKILNYSFQGALPGHGDYETDIRETIYANIECHENILKFLSSSFQGQENGISMEDLQSLFFNQFELYPANIGSWLLYRTSFTAYISTLIERGNITISINENKLWLQCS</sequence>
<dbReference type="Pfam" id="PF00753">
    <property type="entry name" value="Lactamase_B"/>
    <property type="match status" value="1"/>
</dbReference>
<accession>A0ABU0CZ22</accession>
<organism evidence="2 3">
    <name type="scientific">Lederbergia wuyishanensis</name>
    <dbReference type="NCBI Taxonomy" id="1347903"/>
    <lineage>
        <taxon>Bacteria</taxon>
        <taxon>Bacillati</taxon>
        <taxon>Bacillota</taxon>
        <taxon>Bacilli</taxon>
        <taxon>Bacillales</taxon>
        <taxon>Bacillaceae</taxon>
        <taxon>Lederbergia</taxon>
    </lineage>
</organism>
<dbReference type="CDD" id="cd07743">
    <property type="entry name" value="metallo-hydrolase-like_MBL-fold"/>
    <property type="match status" value="1"/>
</dbReference>
<name>A0ABU0CZ22_9BACI</name>
<dbReference type="EMBL" id="JAUSUO010000001">
    <property type="protein sequence ID" value="MDQ0341391.1"/>
    <property type="molecule type" value="Genomic_DNA"/>
</dbReference>
<dbReference type="InterPro" id="IPR050855">
    <property type="entry name" value="NDM-1-like"/>
</dbReference>
<dbReference type="SUPFAM" id="SSF56281">
    <property type="entry name" value="Metallo-hydrolase/oxidoreductase"/>
    <property type="match status" value="1"/>
</dbReference>
<keyword evidence="3" id="KW-1185">Reference proteome</keyword>
<gene>
    <name evidence="2" type="ORF">J2S14_000184</name>
</gene>
<dbReference type="PANTHER" id="PTHR42951">
    <property type="entry name" value="METALLO-BETA-LACTAMASE DOMAIN-CONTAINING"/>
    <property type="match status" value="1"/>
</dbReference>
<comment type="caution">
    <text evidence="2">The sequence shown here is derived from an EMBL/GenBank/DDBJ whole genome shotgun (WGS) entry which is preliminary data.</text>
</comment>
<evidence type="ECO:0000313" key="2">
    <source>
        <dbReference type="EMBL" id="MDQ0341391.1"/>
    </source>
</evidence>